<evidence type="ECO:0000313" key="11">
    <source>
        <dbReference type="EMBL" id="TXD97678.1"/>
    </source>
</evidence>
<dbReference type="RefSeq" id="WP_147221407.1">
    <property type="nucleotide sequence ID" value="NZ_CAJGYY010000001.1"/>
</dbReference>
<keyword evidence="2" id="KW-1003">Cell membrane</keyword>
<organism evidence="11 12">
    <name type="scientific">Psychrobacter frigidicola</name>
    <dbReference type="NCBI Taxonomy" id="45611"/>
    <lineage>
        <taxon>Bacteria</taxon>
        <taxon>Pseudomonadati</taxon>
        <taxon>Pseudomonadota</taxon>
        <taxon>Gammaproteobacteria</taxon>
        <taxon>Moraxellales</taxon>
        <taxon>Moraxellaceae</taxon>
        <taxon>Psychrobacter</taxon>
    </lineage>
</organism>
<name>A0A5C7A3M2_9GAMM</name>
<evidence type="ECO:0000313" key="12">
    <source>
        <dbReference type="Proteomes" id="UP000321903"/>
    </source>
</evidence>
<gene>
    <name evidence="11" type="ORF">ES754_01475</name>
</gene>
<reference evidence="11 12" key="1">
    <citation type="submission" date="2019-08" db="EMBL/GenBank/DDBJ databases">
        <title>Genome sequence of Psychrobacter frigidicola ACAM304 (type strain).</title>
        <authorList>
            <person name="Bowman J.P."/>
        </authorList>
    </citation>
    <scope>NUCLEOTIDE SEQUENCE [LARGE SCALE GENOMIC DNA]</scope>
    <source>
        <strain evidence="11 12">ACAM 304</strain>
    </source>
</reference>
<comment type="similarity">
    <text evidence="7">Belongs to the YfgM family.</text>
</comment>
<dbReference type="Proteomes" id="UP000321903">
    <property type="component" value="Unassembled WGS sequence"/>
</dbReference>
<evidence type="ECO:0000256" key="3">
    <source>
        <dbReference type="ARBA" id="ARBA00022692"/>
    </source>
</evidence>
<evidence type="ECO:0000259" key="10">
    <source>
        <dbReference type="Pfam" id="PF09976"/>
    </source>
</evidence>
<dbReference type="PANTHER" id="PTHR38035:SF1">
    <property type="entry name" value="ANCILLARY SECYEG TRANSLOCON SUBUNIT"/>
    <property type="match status" value="1"/>
</dbReference>
<accession>A0A5C7A3M2</accession>
<evidence type="ECO:0000256" key="4">
    <source>
        <dbReference type="ARBA" id="ARBA00022989"/>
    </source>
</evidence>
<evidence type="ECO:0000256" key="5">
    <source>
        <dbReference type="ARBA" id="ARBA00023136"/>
    </source>
</evidence>
<sequence>MALTPNSPNTDNSMQALKQYGSYIITVILLALAGYFGWTYWQDNHARVDTVAADQYADIQRLNEEVSLTGQNPDLEAPAQTALAESRVKLNKNIDALVSSHGNSVYAWQALMIKARGQVDSDDFKGATDSLKKALAIDLGDAGLSAVTRLRYAGTLLASGNVDAALAEANNDMPSSFEASQQELLGDIYVAKNNKDAAIKSYNNAWELLRARNETRAVLALKMESLGIVPEPISEQASLIQASTVPEQPLVIENIEESEVSSTANVSNAPSIPAKAVQ</sequence>
<evidence type="ECO:0000256" key="7">
    <source>
        <dbReference type="ARBA" id="ARBA00024197"/>
    </source>
</evidence>
<dbReference type="GO" id="GO:0044877">
    <property type="term" value="F:protein-containing complex binding"/>
    <property type="evidence" value="ECO:0007669"/>
    <property type="project" value="InterPro"/>
</dbReference>
<evidence type="ECO:0000256" key="2">
    <source>
        <dbReference type="ARBA" id="ARBA00022475"/>
    </source>
</evidence>
<feature type="transmembrane region" description="Helical" evidence="9">
    <location>
        <begin position="20"/>
        <end position="38"/>
    </location>
</feature>
<evidence type="ECO:0000256" key="9">
    <source>
        <dbReference type="SAM" id="Phobius"/>
    </source>
</evidence>
<comment type="subcellular location">
    <subcellularLocation>
        <location evidence="1">Cell membrane</location>
        <topology evidence="1">Single-pass type II membrane protein</topology>
    </subcellularLocation>
</comment>
<dbReference type="OrthoDB" id="9789675at2"/>
<comment type="caution">
    <text evidence="11">The sequence shown here is derived from an EMBL/GenBank/DDBJ whole genome shotgun (WGS) entry which is preliminary data.</text>
</comment>
<dbReference type="SUPFAM" id="SSF48452">
    <property type="entry name" value="TPR-like"/>
    <property type="match status" value="1"/>
</dbReference>
<dbReference type="InterPro" id="IPR018704">
    <property type="entry name" value="SecYEG/CpoB_TPR"/>
</dbReference>
<keyword evidence="5 9" id="KW-0472">Membrane</keyword>
<evidence type="ECO:0000256" key="6">
    <source>
        <dbReference type="ARBA" id="ARBA00023186"/>
    </source>
</evidence>
<evidence type="ECO:0000256" key="8">
    <source>
        <dbReference type="ARBA" id="ARBA00024235"/>
    </source>
</evidence>
<dbReference type="AlphaFoldDB" id="A0A5C7A3M2"/>
<dbReference type="GO" id="GO:0005886">
    <property type="term" value="C:plasma membrane"/>
    <property type="evidence" value="ECO:0007669"/>
    <property type="project" value="UniProtKB-SubCell"/>
</dbReference>
<proteinExistence type="inferred from homology"/>
<keyword evidence="3 9" id="KW-0812">Transmembrane</keyword>
<keyword evidence="12" id="KW-1185">Reference proteome</keyword>
<dbReference type="PANTHER" id="PTHR38035">
    <property type="entry name" value="UPF0070 PROTEIN YFGM"/>
    <property type="match status" value="1"/>
</dbReference>
<keyword evidence="4 9" id="KW-1133">Transmembrane helix</keyword>
<keyword evidence="6" id="KW-0143">Chaperone</keyword>
<protein>
    <recommendedName>
        <fullName evidence="8">Ancillary SecYEG translocon subunit</fullName>
    </recommendedName>
</protein>
<dbReference type="InterPro" id="IPR011990">
    <property type="entry name" value="TPR-like_helical_dom_sf"/>
</dbReference>
<evidence type="ECO:0000256" key="1">
    <source>
        <dbReference type="ARBA" id="ARBA00004401"/>
    </source>
</evidence>
<feature type="domain" description="Ancillary SecYEG translocon subunit/Cell division coordinator CpoB TPR" evidence="10">
    <location>
        <begin position="18"/>
        <end position="227"/>
    </location>
</feature>
<dbReference type="InterPro" id="IPR026039">
    <property type="entry name" value="YfgM"/>
</dbReference>
<dbReference type="Gene3D" id="1.25.40.10">
    <property type="entry name" value="Tetratricopeptide repeat domain"/>
    <property type="match status" value="1"/>
</dbReference>
<dbReference type="EMBL" id="VORZ01000001">
    <property type="protein sequence ID" value="TXD97678.1"/>
    <property type="molecule type" value="Genomic_DNA"/>
</dbReference>
<dbReference type="Pfam" id="PF09976">
    <property type="entry name" value="TPR_21"/>
    <property type="match status" value="1"/>
</dbReference>